<proteinExistence type="predicted"/>
<sequence>MSFQRCGEVGRESKFLACLPAALSELEEERRGRGQAFVQTAAGDRHVRDRQAAEDCAPEVSGSNLPATLAKASIKLYRQGNMPETERLLGKASTINDGEKIHIFQSIRQSSAEVPADKGFERELLPLRPAWGLGVSDRKKQSISNKENWGAFWGLIRTNILEKSKLFYKLQAINKGRKN</sequence>
<evidence type="ECO:0000313" key="2">
    <source>
        <dbReference type="Proteomes" id="UP001066276"/>
    </source>
</evidence>
<name>A0AAV7VE85_PLEWA</name>
<organism evidence="1 2">
    <name type="scientific">Pleurodeles waltl</name>
    <name type="common">Iberian ribbed newt</name>
    <dbReference type="NCBI Taxonomy" id="8319"/>
    <lineage>
        <taxon>Eukaryota</taxon>
        <taxon>Metazoa</taxon>
        <taxon>Chordata</taxon>
        <taxon>Craniata</taxon>
        <taxon>Vertebrata</taxon>
        <taxon>Euteleostomi</taxon>
        <taxon>Amphibia</taxon>
        <taxon>Batrachia</taxon>
        <taxon>Caudata</taxon>
        <taxon>Salamandroidea</taxon>
        <taxon>Salamandridae</taxon>
        <taxon>Pleurodelinae</taxon>
        <taxon>Pleurodeles</taxon>
    </lineage>
</organism>
<reference evidence="1" key="1">
    <citation type="journal article" date="2022" name="bioRxiv">
        <title>Sequencing and chromosome-scale assembly of the giantPleurodeles waltlgenome.</title>
        <authorList>
            <person name="Brown T."/>
            <person name="Elewa A."/>
            <person name="Iarovenko S."/>
            <person name="Subramanian E."/>
            <person name="Araus A.J."/>
            <person name="Petzold A."/>
            <person name="Susuki M."/>
            <person name="Suzuki K.-i.T."/>
            <person name="Hayashi T."/>
            <person name="Toyoda A."/>
            <person name="Oliveira C."/>
            <person name="Osipova E."/>
            <person name="Leigh N.D."/>
            <person name="Simon A."/>
            <person name="Yun M.H."/>
        </authorList>
    </citation>
    <scope>NUCLEOTIDE SEQUENCE</scope>
    <source>
        <strain evidence="1">20211129_DDA</strain>
        <tissue evidence="1">Liver</tissue>
    </source>
</reference>
<keyword evidence="2" id="KW-1185">Reference proteome</keyword>
<comment type="caution">
    <text evidence="1">The sequence shown here is derived from an EMBL/GenBank/DDBJ whole genome shotgun (WGS) entry which is preliminary data.</text>
</comment>
<protein>
    <submittedName>
        <fullName evidence="1">Uncharacterized protein</fullName>
    </submittedName>
</protein>
<accession>A0AAV7VE85</accession>
<evidence type="ECO:0000313" key="1">
    <source>
        <dbReference type="EMBL" id="KAJ1199077.1"/>
    </source>
</evidence>
<gene>
    <name evidence="1" type="ORF">NDU88_002915</name>
</gene>
<dbReference type="AlphaFoldDB" id="A0AAV7VE85"/>
<dbReference type="EMBL" id="JANPWB010000003">
    <property type="protein sequence ID" value="KAJ1199077.1"/>
    <property type="molecule type" value="Genomic_DNA"/>
</dbReference>
<dbReference type="Proteomes" id="UP001066276">
    <property type="component" value="Chromosome 2_1"/>
</dbReference>